<proteinExistence type="inferred from homology"/>
<dbReference type="GO" id="GO:0006412">
    <property type="term" value="P:translation"/>
    <property type="evidence" value="ECO:0007669"/>
    <property type="project" value="InterPro"/>
</dbReference>
<gene>
    <name evidence="4" type="ORF">PPRIM_AZ9-3.1.T0320119</name>
</gene>
<name>A0A8S1LAD1_PARPR</name>
<dbReference type="HAMAP" id="MF_00374">
    <property type="entry name" value="Ribosomal_uL29"/>
    <property type="match status" value="1"/>
</dbReference>
<dbReference type="OMA" id="XRVVRKS"/>
<protein>
    <recommendedName>
        <fullName evidence="6">60S ribosomal protein L35</fullName>
    </recommendedName>
</protein>
<dbReference type="GO" id="GO:0003735">
    <property type="term" value="F:structural constituent of ribosome"/>
    <property type="evidence" value="ECO:0007669"/>
    <property type="project" value="InterPro"/>
</dbReference>
<dbReference type="GO" id="GO:0022625">
    <property type="term" value="C:cytosolic large ribosomal subunit"/>
    <property type="evidence" value="ECO:0007669"/>
    <property type="project" value="InterPro"/>
</dbReference>
<dbReference type="FunFam" id="1.10.287.310:FF:000008">
    <property type="entry name" value="Uncharacterized protein"/>
    <property type="match status" value="1"/>
</dbReference>
<evidence type="ECO:0008006" key="6">
    <source>
        <dbReference type="Google" id="ProtNLM"/>
    </source>
</evidence>
<evidence type="ECO:0000256" key="2">
    <source>
        <dbReference type="ARBA" id="ARBA00022980"/>
    </source>
</evidence>
<comment type="similarity">
    <text evidence="1">Belongs to the universal ribosomal protein uL29 family.</text>
</comment>
<dbReference type="PANTHER" id="PTHR45722">
    <property type="entry name" value="60S RIBOSOMAL PROTEIN L35"/>
    <property type="match status" value="1"/>
</dbReference>
<keyword evidence="3" id="KW-0687">Ribonucleoprotein</keyword>
<dbReference type="FunFam" id="6.10.250.3450:FF:000001">
    <property type="entry name" value="60S ribosomal protein L35"/>
    <property type="match status" value="1"/>
</dbReference>
<dbReference type="InterPro" id="IPR045059">
    <property type="entry name" value="Ribosomal_uL29_euk"/>
</dbReference>
<keyword evidence="5" id="KW-1185">Reference proteome</keyword>
<evidence type="ECO:0000256" key="3">
    <source>
        <dbReference type="ARBA" id="ARBA00023274"/>
    </source>
</evidence>
<dbReference type="EMBL" id="CAJJDM010000031">
    <property type="protein sequence ID" value="CAD8061756.1"/>
    <property type="molecule type" value="Genomic_DNA"/>
</dbReference>
<evidence type="ECO:0000313" key="4">
    <source>
        <dbReference type="EMBL" id="CAD8061756.1"/>
    </source>
</evidence>
<accession>A0A8S1LAD1</accession>
<dbReference type="Proteomes" id="UP000688137">
    <property type="component" value="Unassembled WGS sequence"/>
</dbReference>
<dbReference type="NCBIfam" id="TIGR00012">
    <property type="entry name" value="L29"/>
    <property type="match status" value="1"/>
</dbReference>
<dbReference type="PANTHER" id="PTHR45722:SF2">
    <property type="entry name" value="LARGE RIBOSOMAL SUBUNIT PROTEIN UL29-RELATED"/>
    <property type="match status" value="1"/>
</dbReference>
<evidence type="ECO:0000256" key="1">
    <source>
        <dbReference type="ARBA" id="ARBA00009254"/>
    </source>
</evidence>
<reference evidence="4" key="1">
    <citation type="submission" date="2021-01" db="EMBL/GenBank/DDBJ databases">
        <authorList>
            <consortium name="Genoscope - CEA"/>
            <person name="William W."/>
        </authorList>
    </citation>
    <scope>NUCLEOTIDE SEQUENCE</scope>
</reference>
<evidence type="ECO:0000313" key="5">
    <source>
        <dbReference type="Proteomes" id="UP000688137"/>
    </source>
</evidence>
<dbReference type="Pfam" id="PF00831">
    <property type="entry name" value="Ribosomal_L29"/>
    <property type="match status" value="1"/>
</dbReference>
<dbReference type="InterPro" id="IPR001854">
    <property type="entry name" value="Ribosomal_uL29"/>
</dbReference>
<dbReference type="GO" id="GO:0000463">
    <property type="term" value="P:maturation of LSU-rRNA from tricistronic rRNA transcript (SSU-rRNA, 5.8S rRNA, LSU-rRNA)"/>
    <property type="evidence" value="ECO:0007669"/>
    <property type="project" value="InterPro"/>
</dbReference>
<sequence>MSSQKFKVKKLRDQKPEDLLKDLEKLKGELIQLRTVKVSAGNAQKLGRIGLVRKRIAKYLTVINEQRRNSVKNAAKSSTKLPVDLRGKKTRAIRQRLTRSERAQKTQRQWKRLNNFPLRKFALKE</sequence>
<keyword evidence="2" id="KW-0689">Ribosomal protein</keyword>
<comment type="caution">
    <text evidence="4">The sequence shown here is derived from an EMBL/GenBank/DDBJ whole genome shotgun (WGS) entry which is preliminary data.</text>
</comment>
<dbReference type="GO" id="GO:0003729">
    <property type="term" value="F:mRNA binding"/>
    <property type="evidence" value="ECO:0007669"/>
    <property type="project" value="TreeGrafter"/>
</dbReference>
<dbReference type="AlphaFoldDB" id="A0A8S1LAD1"/>
<organism evidence="4 5">
    <name type="scientific">Paramecium primaurelia</name>
    <dbReference type="NCBI Taxonomy" id="5886"/>
    <lineage>
        <taxon>Eukaryota</taxon>
        <taxon>Sar</taxon>
        <taxon>Alveolata</taxon>
        <taxon>Ciliophora</taxon>
        <taxon>Intramacronucleata</taxon>
        <taxon>Oligohymenophorea</taxon>
        <taxon>Peniculida</taxon>
        <taxon>Parameciidae</taxon>
        <taxon>Paramecium</taxon>
    </lineage>
</organism>